<reference evidence="2 3" key="1">
    <citation type="submission" date="2015-01" db="EMBL/GenBank/DDBJ databases">
        <title>Evolution of Trichinella species and genotypes.</title>
        <authorList>
            <person name="Korhonen P.K."/>
            <person name="Edoardo P."/>
            <person name="Giuseppe L.R."/>
            <person name="Gasser R.B."/>
        </authorList>
    </citation>
    <scope>NUCLEOTIDE SEQUENCE [LARGE SCALE GENOMIC DNA]</scope>
    <source>
        <strain evidence="2">ISS1029</strain>
    </source>
</reference>
<dbReference type="Proteomes" id="UP000055024">
    <property type="component" value="Unassembled WGS sequence"/>
</dbReference>
<dbReference type="EMBL" id="JYDP01000147">
    <property type="protein sequence ID" value="KRZ05057.1"/>
    <property type="molecule type" value="Genomic_DNA"/>
</dbReference>
<dbReference type="AlphaFoldDB" id="A0A0V1H3Q4"/>
<dbReference type="OrthoDB" id="5930733at2759"/>
<name>A0A0V1H3Q4_9BILA</name>
<gene>
    <name evidence="2" type="ORF">T11_14969</name>
</gene>
<feature type="transmembrane region" description="Helical" evidence="1">
    <location>
        <begin position="15"/>
        <end position="35"/>
    </location>
</feature>
<sequence>MNELGMKAHILEDHLLFRFFQSFMIKAAFSVVRMAPLRTLQELRMNTERAVEIGRAFEFQFNAQVPEQNINIPYVENWVPVFNRQFTELVRRIATLETST</sequence>
<keyword evidence="3" id="KW-1185">Reference proteome</keyword>
<keyword evidence="1" id="KW-0812">Transmembrane</keyword>
<organism evidence="2 3">
    <name type="scientific">Trichinella zimbabwensis</name>
    <dbReference type="NCBI Taxonomy" id="268475"/>
    <lineage>
        <taxon>Eukaryota</taxon>
        <taxon>Metazoa</taxon>
        <taxon>Ecdysozoa</taxon>
        <taxon>Nematoda</taxon>
        <taxon>Enoplea</taxon>
        <taxon>Dorylaimia</taxon>
        <taxon>Trichinellida</taxon>
        <taxon>Trichinellidae</taxon>
        <taxon>Trichinella</taxon>
    </lineage>
</organism>
<evidence type="ECO:0000313" key="2">
    <source>
        <dbReference type="EMBL" id="KRZ05057.1"/>
    </source>
</evidence>
<protein>
    <submittedName>
        <fullName evidence="2">Uncharacterized protein</fullName>
    </submittedName>
</protein>
<keyword evidence="1" id="KW-1133">Transmembrane helix</keyword>
<comment type="caution">
    <text evidence="2">The sequence shown here is derived from an EMBL/GenBank/DDBJ whole genome shotgun (WGS) entry which is preliminary data.</text>
</comment>
<accession>A0A0V1H3Q4</accession>
<keyword evidence="1" id="KW-0472">Membrane</keyword>
<proteinExistence type="predicted"/>
<evidence type="ECO:0000256" key="1">
    <source>
        <dbReference type="SAM" id="Phobius"/>
    </source>
</evidence>
<evidence type="ECO:0000313" key="3">
    <source>
        <dbReference type="Proteomes" id="UP000055024"/>
    </source>
</evidence>